<feature type="compositionally biased region" description="Basic and acidic residues" evidence="1">
    <location>
        <begin position="1"/>
        <end position="12"/>
    </location>
</feature>
<reference evidence="2 3" key="1">
    <citation type="submission" date="2011-06" db="EMBL/GenBank/DDBJ databases">
        <authorList>
            <person name="Muzny D."/>
            <person name="Qin X."/>
            <person name="Deng J."/>
            <person name="Jiang H."/>
            <person name="Liu Y."/>
            <person name="Qu J."/>
            <person name="Song X.-Z."/>
            <person name="Zhang L."/>
            <person name="Thornton R."/>
            <person name="Coyle M."/>
            <person name="Francisco L."/>
            <person name="Jackson L."/>
            <person name="Javaid M."/>
            <person name="Korchina V."/>
            <person name="Kovar C."/>
            <person name="Mata R."/>
            <person name="Mathew T."/>
            <person name="Ngo R."/>
            <person name="Nguyen L."/>
            <person name="Nguyen N."/>
            <person name="Okwuonu G."/>
            <person name="Ongeri F."/>
            <person name="Pham C."/>
            <person name="Simmons D."/>
            <person name="Wilczek-Boney K."/>
            <person name="Hale W."/>
            <person name="Jakkamsetti A."/>
            <person name="Pham P."/>
            <person name="Ruth R."/>
            <person name="San Lucas F."/>
            <person name="Warren J."/>
            <person name="Zhang J."/>
            <person name="Zhao Z."/>
            <person name="Zhou C."/>
            <person name="Zhu D."/>
            <person name="Lee S."/>
            <person name="Bess C."/>
            <person name="Blankenburg K."/>
            <person name="Forbes L."/>
            <person name="Fu Q."/>
            <person name="Gubbala S."/>
            <person name="Hirani K."/>
            <person name="Jayaseelan J.C."/>
            <person name="Lara F."/>
            <person name="Munidasa M."/>
            <person name="Palculict T."/>
            <person name="Patil S."/>
            <person name="Pu L.-L."/>
            <person name="Saada N."/>
            <person name="Tang L."/>
            <person name="Weissenberger G."/>
            <person name="Zhu Y."/>
            <person name="Hemphill L."/>
            <person name="Shang Y."/>
            <person name="Youmans B."/>
            <person name="Ayvaz T."/>
            <person name="Ross M."/>
            <person name="Santibanez J."/>
            <person name="Aqrawi P."/>
            <person name="Gross S."/>
            <person name="Joshi V."/>
            <person name="Fowler G."/>
            <person name="Nazareth L."/>
            <person name="Reid J."/>
            <person name="Worley K."/>
            <person name="Petrosino J."/>
            <person name="Highlander S."/>
            <person name="Gibbs R."/>
        </authorList>
    </citation>
    <scope>NUCLEOTIDE SEQUENCE [LARGE SCALE GENOMIC DNA]</scope>
    <source>
        <strain evidence="2 3">ATCC 25577</strain>
    </source>
</reference>
<gene>
    <name evidence="2" type="ORF">HMPREF9153_0496</name>
</gene>
<accession>G4CVD9</accession>
<evidence type="ECO:0000313" key="2">
    <source>
        <dbReference type="EMBL" id="EGY78927.1"/>
    </source>
</evidence>
<name>G4CVD9_9ACTN</name>
<evidence type="ECO:0000313" key="3">
    <source>
        <dbReference type="Proteomes" id="UP000005332"/>
    </source>
</evidence>
<evidence type="ECO:0000256" key="1">
    <source>
        <dbReference type="SAM" id="MobiDB-lite"/>
    </source>
</evidence>
<dbReference type="EMBL" id="AGBA01000005">
    <property type="protein sequence ID" value="EGY78927.1"/>
    <property type="molecule type" value="Genomic_DNA"/>
</dbReference>
<dbReference type="HOGENOM" id="CLU_2754638_0_0_11"/>
<feature type="region of interest" description="Disordered" evidence="1">
    <location>
        <begin position="1"/>
        <end position="43"/>
    </location>
</feature>
<sequence length="70" mass="7782">MVRRQADADTHMHRCTMSRAGVRSDPGRRNGNGSNLVRTCPRSHPYKNGQSQACCNHPRQNCSLHPAIPS</sequence>
<protein>
    <submittedName>
        <fullName evidence="2">Uncharacterized protein</fullName>
    </submittedName>
</protein>
<keyword evidence="3" id="KW-1185">Reference proteome</keyword>
<dbReference type="PATRIC" id="fig|997355.3.peg.492"/>
<organism evidence="2 3">
    <name type="scientific">Cutibacterium avidum ATCC 25577</name>
    <dbReference type="NCBI Taxonomy" id="997355"/>
    <lineage>
        <taxon>Bacteria</taxon>
        <taxon>Bacillati</taxon>
        <taxon>Actinomycetota</taxon>
        <taxon>Actinomycetes</taxon>
        <taxon>Propionibacteriales</taxon>
        <taxon>Propionibacteriaceae</taxon>
        <taxon>Cutibacterium</taxon>
    </lineage>
</organism>
<proteinExistence type="predicted"/>
<dbReference type="Proteomes" id="UP000005332">
    <property type="component" value="Unassembled WGS sequence"/>
</dbReference>
<comment type="caution">
    <text evidence="2">The sequence shown here is derived from an EMBL/GenBank/DDBJ whole genome shotgun (WGS) entry which is preliminary data.</text>
</comment>
<dbReference type="AlphaFoldDB" id="G4CVD9"/>